<dbReference type="AlphaFoldDB" id="A0AAD4LRV6"/>
<organism evidence="7 8">
    <name type="scientific">Lactarius akahatsu</name>
    <dbReference type="NCBI Taxonomy" id="416441"/>
    <lineage>
        <taxon>Eukaryota</taxon>
        <taxon>Fungi</taxon>
        <taxon>Dikarya</taxon>
        <taxon>Basidiomycota</taxon>
        <taxon>Agaricomycotina</taxon>
        <taxon>Agaricomycetes</taxon>
        <taxon>Russulales</taxon>
        <taxon>Russulaceae</taxon>
        <taxon>Lactarius</taxon>
    </lineage>
</organism>
<dbReference type="GO" id="GO:0005815">
    <property type="term" value="C:microtubule organizing center"/>
    <property type="evidence" value="ECO:0007669"/>
    <property type="project" value="TreeGrafter"/>
</dbReference>
<dbReference type="Proteomes" id="UP001201163">
    <property type="component" value="Unassembled WGS sequence"/>
</dbReference>
<feature type="domain" description="Hook C-terminal" evidence="5">
    <location>
        <begin position="197"/>
        <end position="582"/>
    </location>
</feature>
<evidence type="ECO:0000313" key="7">
    <source>
        <dbReference type="EMBL" id="KAH9001427.1"/>
    </source>
</evidence>
<evidence type="ECO:0000256" key="3">
    <source>
        <dbReference type="ARBA" id="ARBA00023054"/>
    </source>
</evidence>
<dbReference type="Pfam" id="PF19047">
    <property type="entry name" value="HOOK_N"/>
    <property type="match status" value="1"/>
</dbReference>
<reference evidence="7" key="1">
    <citation type="submission" date="2022-01" db="EMBL/GenBank/DDBJ databases">
        <title>Comparative genomics reveals a dynamic genome evolution in the ectomycorrhizal milk-cap (Lactarius) mushrooms.</title>
        <authorList>
            <consortium name="DOE Joint Genome Institute"/>
            <person name="Lebreton A."/>
            <person name="Tang N."/>
            <person name="Kuo A."/>
            <person name="LaButti K."/>
            <person name="Drula E."/>
            <person name="Barry K."/>
            <person name="Clum A."/>
            <person name="Lipzen A."/>
            <person name="Mousain D."/>
            <person name="Ng V."/>
            <person name="Wang R."/>
            <person name="Wang X."/>
            <person name="Dai Y."/>
            <person name="Henrissat B."/>
            <person name="Grigoriev I.V."/>
            <person name="Guerin-Laguette A."/>
            <person name="Yu F."/>
            <person name="Martin F.M."/>
        </authorList>
    </citation>
    <scope>NUCLEOTIDE SEQUENCE</scope>
    <source>
        <strain evidence="7">QP</strain>
    </source>
</reference>
<evidence type="ECO:0000256" key="4">
    <source>
        <dbReference type="SAM" id="Coils"/>
    </source>
</evidence>
<feature type="coiled-coil region" evidence="4">
    <location>
        <begin position="555"/>
        <end position="653"/>
    </location>
</feature>
<dbReference type="Gene3D" id="1.10.418.10">
    <property type="entry name" value="Calponin-like domain"/>
    <property type="match status" value="1"/>
</dbReference>
<evidence type="ECO:0000256" key="1">
    <source>
        <dbReference type="ARBA" id="ARBA00004496"/>
    </source>
</evidence>
<dbReference type="GO" id="GO:0030705">
    <property type="term" value="P:cytoskeleton-dependent intracellular transport"/>
    <property type="evidence" value="ECO:0007669"/>
    <property type="project" value="InterPro"/>
</dbReference>
<dbReference type="SUPFAM" id="SSF116907">
    <property type="entry name" value="Hook domain"/>
    <property type="match status" value="1"/>
</dbReference>
<dbReference type="CDD" id="cd22211">
    <property type="entry name" value="HkD_SF"/>
    <property type="match status" value="1"/>
</dbReference>
<evidence type="ECO:0000259" key="5">
    <source>
        <dbReference type="Pfam" id="PF05622"/>
    </source>
</evidence>
<dbReference type="EMBL" id="JAKELL010000001">
    <property type="protein sequence ID" value="KAH9001427.1"/>
    <property type="molecule type" value="Genomic_DNA"/>
</dbReference>
<dbReference type="GO" id="GO:0031122">
    <property type="term" value="P:cytoplasmic microtubule organization"/>
    <property type="evidence" value="ECO:0007669"/>
    <property type="project" value="InterPro"/>
</dbReference>
<protein>
    <submittedName>
        <fullName evidence="7">HOOK-domain-containing protein</fullName>
    </submittedName>
</protein>
<dbReference type="Pfam" id="PF05622">
    <property type="entry name" value="HOOK"/>
    <property type="match status" value="1"/>
</dbReference>
<dbReference type="GO" id="GO:0005737">
    <property type="term" value="C:cytoplasm"/>
    <property type="evidence" value="ECO:0007669"/>
    <property type="project" value="UniProtKB-SubCell"/>
</dbReference>
<evidence type="ECO:0000259" key="6">
    <source>
        <dbReference type="Pfam" id="PF19047"/>
    </source>
</evidence>
<dbReference type="InterPro" id="IPR036872">
    <property type="entry name" value="CH_dom_sf"/>
</dbReference>
<comment type="subcellular location">
    <subcellularLocation>
        <location evidence="1">Cytoplasm</location>
    </subcellularLocation>
</comment>
<dbReference type="InterPro" id="IPR043936">
    <property type="entry name" value="HOOK_N"/>
</dbReference>
<dbReference type="InterPro" id="IPR008636">
    <property type="entry name" value="Hook_C"/>
</dbReference>
<comment type="caution">
    <text evidence="7">The sequence shown here is derived from an EMBL/GenBank/DDBJ whole genome shotgun (WGS) entry which is preliminary data.</text>
</comment>
<feature type="domain" description="HOOK N-terminal" evidence="6">
    <location>
        <begin position="9"/>
        <end position="151"/>
    </location>
</feature>
<keyword evidence="2" id="KW-0963">Cytoplasm</keyword>
<dbReference type="GO" id="GO:0051959">
    <property type="term" value="F:dynein light intermediate chain binding"/>
    <property type="evidence" value="ECO:0007669"/>
    <property type="project" value="TreeGrafter"/>
</dbReference>
<dbReference type="GO" id="GO:0008017">
    <property type="term" value="F:microtubule binding"/>
    <property type="evidence" value="ECO:0007669"/>
    <property type="project" value="InterPro"/>
</dbReference>
<evidence type="ECO:0000313" key="8">
    <source>
        <dbReference type="Proteomes" id="UP001201163"/>
    </source>
</evidence>
<keyword evidence="3 4" id="KW-0175">Coiled coil</keyword>
<name>A0AAD4LRV6_9AGAM</name>
<evidence type="ECO:0000256" key="2">
    <source>
        <dbReference type="ARBA" id="ARBA00022490"/>
    </source>
</evidence>
<sequence>MTESQNKEFDAFLAYFATFNLRRGITSAADLNDGASILEILSNIDAVYFPPNSRTVQEPSDHDNWVLRFNSMKRVYRLMSQYFSDLIGQPTDALEVPDLRAVAQFNDVPSILSMCRLTLAIAVHCDKNKEFIEKIQGLSEANQHHLMKAIEQIMARVGHPSGDRGVGERNRTEDDHYYQIQSERSRILSEKAALEKVHQALLEEHRVIQSQLDDAVSERDDAFARAHELLQQADSRRSDKADVMMKAEIDRLRAELQKSEENLAATESELEKQTKVIAELTHRVDELQGHADEAARLKDQVDELRHASDRLTKTENVMEKYKKKLQEGADLRQLVKSLEKQNADLVDKNVSLEEEYRKVAAFKPLMDSYKNQIADLESKAATRSKAHETALFELEQTRTKLRITEEERAKDSEALELYQERVRELELSSHRPVALDQHKRQSSQGTETGVVVQGDEDEDMFKRLGGELDDALSGTTMTDLKLQVRKLKKELEDLRTNQLDSSRVLVLENLLDDANRMKARYEADYLASHREKLVLQSELEEIRSGKALGDGPEAAIALRQRLTETIDQLDKLNKEHAQLEVQYSTASKELTIVRSDLALVNRDQLDILSSLRESVNDDKVALEEEVNDLKQQLREASEKNKMQLEQINSLLLEKVNLQSEGIGQREKMLQRERDFGDLRASMSGKGVPEDVKSRVLGLHEDNVQLKEQLKTVQDKLTKARTFIKSQDKLFKEEQAKLRGISPSGALEETDSRTRVRILEDEVKRQQRLLSEAHHRYRREQELMLGAVHGLGMHTARDPFGRSHQQSRASPTSWLGQQRQNFLKTGWIVFLNNYYSAQIWITSIGNLAGK</sequence>
<feature type="coiled-coil region" evidence="4">
    <location>
        <begin position="477"/>
        <end position="524"/>
    </location>
</feature>
<dbReference type="PANTHER" id="PTHR18947:SF28">
    <property type="entry name" value="GIRDIN, ISOFORM A"/>
    <property type="match status" value="1"/>
</dbReference>
<dbReference type="PANTHER" id="PTHR18947">
    <property type="entry name" value="HOOK PROTEINS"/>
    <property type="match status" value="1"/>
</dbReference>
<accession>A0AAD4LRV6</accession>
<proteinExistence type="predicted"/>
<feature type="coiled-coil region" evidence="4">
    <location>
        <begin position="242"/>
        <end position="355"/>
    </location>
</feature>
<gene>
    <name evidence="7" type="ORF">EDB92DRAFT_2051034</name>
</gene>
<keyword evidence="8" id="KW-1185">Reference proteome</keyword>